<dbReference type="InterPro" id="IPR036129">
    <property type="entry name" value="Glycerate_kinase_sf"/>
</dbReference>
<comment type="caution">
    <text evidence="5">The sequence shown here is derived from an EMBL/GenBank/DDBJ whole genome shotgun (WGS) entry which is preliminary data.</text>
</comment>
<dbReference type="PANTHER" id="PTHR21599:SF0">
    <property type="entry name" value="GLYCERATE KINASE"/>
    <property type="match status" value="1"/>
</dbReference>
<keyword evidence="2 4" id="KW-0808">Transferase</keyword>
<proteinExistence type="inferred from homology"/>
<dbReference type="Gene3D" id="3.40.50.10350">
    <property type="entry name" value="Glycerate kinase, domain 1"/>
    <property type="match status" value="1"/>
</dbReference>
<dbReference type="STRING" id="218140.BPSY_1148"/>
<keyword evidence="3 4" id="KW-0418">Kinase</keyword>
<keyword evidence="6" id="KW-1185">Reference proteome</keyword>
<evidence type="ECO:0000256" key="1">
    <source>
        <dbReference type="ARBA" id="ARBA00006284"/>
    </source>
</evidence>
<reference evidence="5 6" key="1">
    <citation type="submission" date="2014-03" db="EMBL/GenBank/DDBJ databases">
        <title>Genomics of Bifidobacteria.</title>
        <authorList>
            <person name="Ventura M."/>
            <person name="Milani C."/>
            <person name="Lugli G.A."/>
        </authorList>
    </citation>
    <scope>NUCLEOTIDE SEQUENCE [LARGE SCALE GENOMIC DNA]</scope>
    <source>
        <strain evidence="5 6">LMG 21775</strain>
    </source>
</reference>
<evidence type="ECO:0000256" key="2">
    <source>
        <dbReference type="ARBA" id="ARBA00022679"/>
    </source>
</evidence>
<comment type="similarity">
    <text evidence="1 4">Belongs to the glycerate kinase type-1 family.</text>
</comment>
<accession>A0A087CG97</accession>
<protein>
    <submittedName>
        <fullName evidence="5">Glycerate kinase</fullName>
        <ecNumber evidence="5">2.7.1.31</ecNumber>
    </submittedName>
</protein>
<sequence>MKILIAPDSFKGSLSAPEAAQAIAEGIRQIAPQADCILLPVADGGEGTVETLMSCLGRARTVTDHSDDTDHQARIISTHVTGPTGARVDASYGLLGDTTHSGIHNARPCDAHDDLGHSAEALTAVIEMASASGMHLVDAVSMDPMTATSFGTGELIRDALDRGASNIIVGLGGSATNDGGAGMAQALGVRLLDRQGRSLPFGGGALSSLHTIDISGIDPRLSETTITLASDVGNPLTGRQGASAVFGPQKGASPAMVRSLDAGLRHFADVVRAQLQRDIDTIPGAGAAGGMGAGFMAFTDASIRSGIDIVIELTHLKELAADADYCFVAEGRMDAQSGMGKAPIGVARAVKAAAPRCKVIGVTASIGTGAEDLYDQGIDAIFSITPGVIPLDEALSSGARNLTRLCRNLMRLLI</sequence>
<evidence type="ECO:0000313" key="6">
    <source>
        <dbReference type="Proteomes" id="UP000029050"/>
    </source>
</evidence>
<dbReference type="EC" id="2.7.1.31" evidence="5"/>
<dbReference type="PIRSF" id="PIRSF006078">
    <property type="entry name" value="GlxK"/>
    <property type="match status" value="1"/>
</dbReference>
<dbReference type="GO" id="GO:0008887">
    <property type="term" value="F:glycerate kinase activity"/>
    <property type="evidence" value="ECO:0007669"/>
    <property type="project" value="UniProtKB-UniRule"/>
</dbReference>
<name>A0A087CG97_9BIFI</name>
<dbReference type="SUPFAM" id="SSF110738">
    <property type="entry name" value="Glycerate kinase I"/>
    <property type="match status" value="1"/>
</dbReference>
<evidence type="ECO:0000256" key="3">
    <source>
        <dbReference type="ARBA" id="ARBA00022777"/>
    </source>
</evidence>
<dbReference type="InterPro" id="IPR004381">
    <property type="entry name" value="Glycerate_kinase"/>
</dbReference>
<gene>
    <name evidence="5" type="ORF">BPSY_1148</name>
</gene>
<dbReference type="GeneID" id="98300354"/>
<evidence type="ECO:0000256" key="4">
    <source>
        <dbReference type="PIRNR" id="PIRNR006078"/>
    </source>
</evidence>
<dbReference type="InterPro" id="IPR018197">
    <property type="entry name" value="Glycerate_kinase_RE-like"/>
</dbReference>
<dbReference type="EMBL" id="JGZI01000009">
    <property type="protein sequence ID" value="KFI82297.1"/>
    <property type="molecule type" value="Genomic_DNA"/>
</dbReference>
<dbReference type="GO" id="GO:0031388">
    <property type="term" value="P:organic acid phosphorylation"/>
    <property type="evidence" value="ECO:0007669"/>
    <property type="project" value="UniProtKB-UniRule"/>
</dbReference>
<dbReference type="Gene3D" id="3.90.1510.10">
    <property type="entry name" value="Glycerate kinase, domain 2"/>
    <property type="match status" value="1"/>
</dbReference>
<dbReference type="Proteomes" id="UP000029050">
    <property type="component" value="Unassembled WGS sequence"/>
</dbReference>
<dbReference type="InterPro" id="IPR018193">
    <property type="entry name" value="Glyc_kinase_flavodox-like_fold"/>
</dbReference>
<evidence type="ECO:0000313" key="5">
    <source>
        <dbReference type="EMBL" id="KFI82297.1"/>
    </source>
</evidence>
<dbReference type="NCBIfam" id="TIGR00045">
    <property type="entry name" value="glycerate kinase"/>
    <property type="match status" value="1"/>
</dbReference>
<dbReference type="eggNOG" id="COG1929">
    <property type="taxonomic scope" value="Bacteria"/>
</dbReference>
<organism evidence="5 6">
    <name type="scientific">Bifidobacterium psychraerophilum</name>
    <dbReference type="NCBI Taxonomy" id="218140"/>
    <lineage>
        <taxon>Bacteria</taxon>
        <taxon>Bacillati</taxon>
        <taxon>Actinomycetota</taxon>
        <taxon>Actinomycetes</taxon>
        <taxon>Bifidobacteriales</taxon>
        <taxon>Bifidobacteriaceae</taxon>
        <taxon>Bifidobacterium</taxon>
    </lineage>
</organism>
<dbReference type="PANTHER" id="PTHR21599">
    <property type="entry name" value="GLYCERATE KINASE"/>
    <property type="match status" value="1"/>
</dbReference>
<dbReference type="AlphaFoldDB" id="A0A087CG97"/>
<dbReference type="Pfam" id="PF02595">
    <property type="entry name" value="Gly_kinase"/>
    <property type="match status" value="1"/>
</dbReference>
<dbReference type="OrthoDB" id="9774290at2"/>
<dbReference type="RefSeq" id="WP_033495110.1">
    <property type="nucleotide sequence ID" value="NZ_JGZI01000009.1"/>
</dbReference>